<feature type="domain" description="Thiopeptide-type bacteriocin biosynthesis" evidence="2">
    <location>
        <begin position="779"/>
        <end position="1053"/>
    </location>
</feature>
<evidence type="ECO:0000259" key="1">
    <source>
        <dbReference type="Pfam" id="PF04738"/>
    </source>
</evidence>
<dbReference type="Pfam" id="PF04738">
    <property type="entry name" value="Lant_dehydr_N"/>
    <property type="match status" value="1"/>
</dbReference>
<accession>A0A5S3VA51</accession>
<sequence>MQNKNNNTKNTPLVTKSVENSAFFVARIPRLPVESLTAFSNAEADINALLQEWLDTPGVEEAVYLASPSLLERVEQWRSKPESKQGKKVARALLKYMIRMCSRPTPFGLFSGIHQGEIGDSTQLIASHHSEDTRKTRLDMFYLSALKEHFIKHASRSDTMTYKPNSSHYFIAEQCRYIETYLSDDSMQYRLSAVESDEYFRFALEKAGSGMSFNGLVSAFCSQYAEAEQEEVEAYIQDLIDEGMLIANIPLPLTGDSPDLALLKSLQGIAEHEAADHLATALAQIDKLDEQKTGDITPYKQLLSHLENLPVKAQENKLFQSDIYRSFDCCQLSAMEVKRFQKQIELLSGLSFSSEASALSNFVTKFNARFEGQFVPLDVILDDESGIGISNETGYEAPLVAGLNLVRGGANNGTAPEVSMLDSIIEDAISLPENRNLMSITLKSKELKAKITNKEALNKYPSSFAAMMSLYQDDRQNPIMQLTGCYGPSSANLLGRFCHLDESLKLDVIKELELEQAHSPEVIFAEVVHMPEGRPGNVIARPHLRQYEIVFMADSSLDTDYQIPLSDLHVWVEGQKVKLWSKRLNKRVVPRLSCAHNYSNRSLSAYKFLCMMQHQDGQVPNFSMPSSTARAAFVPRIMLDNLILSEKVWRIDRKQLEDVCKKGQFDRAKLDALLAKYQLDPQVSYAMADNVLNLDLRCAEMFEILLGETKGQPRVELKEVLHEQFKSRFVDAQGQHYNNEIIVPFFNHSATPLSHYADSPLANITATPIKRRFSAGSNWLSLKIYSGNSLVEQLLSEQLLPFIEENAELYDKWFFIRYGDPDWHLRLRFHGEPSQLCGELLPKLNALLDPMIESGELHKVELMTYEREVERYGGPESMALVESLFMLDSVLIAKTCALIDEYGEGVRWRIALSCTDRLLTLFEYSADERFNLISGLRDGFGREFSESSMLRKQLGNRYREYETQLHDDFAKLHSASEGECDELQRTLLVLLEQWQTQAAPIIAKLNELIANDALNCTRDSFLSSILHMHNNRMFKAYGREQELVIHDLLRRKYFSADKKVQEH</sequence>
<reference evidence="4" key="2">
    <citation type="submission" date="2019-06" db="EMBL/GenBank/DDBJ databases">
        <title>Co-occurence of chitin degradation, pigmentation and bioactivity in marine Pseudoalteromonas.</title>
        <authorList>
            <person name="Sonnenschein E.C."/>
            <person name="Bech P.K."/>
        </authorList>
    </citation>
    <scope>NUCLEOTIDE SEQUENCE [LARGE SCALE GENOMIC DNA]</scope>
    <source>
        <strain evidence="4">S3790</strain>
    </source>
</reference>
<dbReference type="Pfam" id="PF14028">
    <property type="entry name" value="Lant_dehydr_C"/>
    <property type="match status" value="1"/>
</dbReference>
<reference evidence="3 4" key="1">
    <citation type="submission" date="2018-01" db="EMBL/GenBank/DDBJ databases">
        <authorList>
            <person name="Paulsen S."/>
            <person name="Gram L.K."/>
        </authorList>
    </citation>
    <scope>NUCLEOTIDE SEQUENCE [LARGE SCALE GENOMIC DNA]</scope>
    <source>
        <strain evidence="3 4">S3790</strain>
    </source>
</reference>
<dbReference type="InterPro" id="IPR023809">
    <property type="entry name" value="Thiopep_bacteriocin_synth_dom"/>
</dbReference>
<dbReference type="Proteomes" id="UP000307217">
    <property type="component" value="Unassembled WGS sequence"/>
</dbReference>
<dbReference type="OrthoDB" id="1273722at2"/>
<dbReference type="AlphaFoldDB" id="A0A5S3VA51"/>
<protein>
    <submittedName>
        <fullName evidence="3">Lantibiotic dehydratase</fullName>
    </submittedName>
</protein>
<evidence type="ECO:0000313" key="3">
    <source>
        <dbReference type="EMBL" id="TMO68576.1"/>
    </source>
</evidence>
<dbReference type="RefSeq" id="WP_138591545.1">
    <property type="nucleotide sequence ID" value="NZ_PNBX01000032.1"/>
</dbReference>
<dbReference type="EMBL" id="PNBX01000032">
    <property type="protein sequence ID" value="TMO68576.1"/>
    <property type="molecule type" value="Genomic_DNA"/>
</dbReference>
<feature type="domain" description="Lantibiotic dehydratase N-terminal" evidence="1">
    <location>
        <begin position="57"/>
        <end position="705"/>
    </location>
</feature>
<proteinExistence type="predicted"/>
<gene>
    <name evidence="3" type="ORF">CWC19_08850</name>
</gene>
<evidence type="ECO:0000259" key="2">
    <source>
        <dbReference type="Pfam" id="PF14028"/>
    </source>
</evidence>
<evidence type="ECO:0000313" key="4">
    <source>
        <dbReference type="Proteomes" id="UP000307217"/>
    </source>
</evidence>
<dbReference type="InterPro" id="IPR006827">
    <property type="entry name" value="Lant_deHydtase_N"/>
</dbReference>
<organism evidence="3 4">
    <name type="scientific">Pseudoalteromonas aurantia</name>
    <dbReference type="NCBI Taxonomy" id="43654"/>
    <lineage>
        <taxon>Bacteria</taxon>
        <taxon>Pseudomonadati</taxon>
        <taxon>Pseudomonadota</taxon>
        <taxon>Gammaproteobacteria</taxon>
        <taxon>Alteromonadales</taxon>
        <taxon>Pseudoalteromonadaceae</taxon>
        <taxon>Pseudoalteromonas</taxon>
    </lineage>
</organism>
<name>A0A5S3VA51_9GAMM</name>
<dbReference type="NCBIfam" id="TIGR03891">
    <property type="entry name" value="thiopep_ocin"/>
    <property type="match status" value="1"/>
</dbReference>
<comment type="caution">
    <text evidence="3">The sequence shown here is derived from an EMBL/GenBank/DDBJ whole genome shotgun (WGS) entry which is preliminary data.</text>
</comment>